<protein>
    <submittedName>
        <fullName evidence="1">Uncharacterized protein</fullName>
    </submittedName>
</protein>
<evidence type="ECO:0000313" key="1">
    <source>
        <dbReference type="EMBL" id="KAK8961286.1"/>
    </source>
</evidence>
<comment type="caution">
    <text evidence="1">The sequence shown here is derived from an EMBL/GenBank/DDBJ whole genome shotgun (WGS) entry which is preliminary data.</text>
</comment>
<evidence type="ECO:0000313" key="2">
    <source>
        <dbReference type="Proteomes" id="UP001412067"/>
    </source>
</evidence>
<dbReference type="Proteomes" id="UP001412067">
    <property type="component" value="Unassembled WGS sequence"/>
</dbReference>
<accession>A0ABR2MBH9</accession>
<proteinExistence type="predicted"/>
<sequence length="140" mass="15429">MEALSVPDDGSSSLIPPLCLLIRSTEGLNDAGMVNWIWSVSMAPLCFSRVSDEYAIMSSVDVFSLCTVCRESQLLQNGVRTADGELYFSVEERSIGGRFKGVRMVDGELRFTAKEMNSGDRFLGRGQRLAVKKYSQTTVS</sequence>
<name>A0ABR2MBH9_9ASPA</name>
<organism evidence="1 2">
    <name type="scientific">Platanthera guangdongensis</name>
    <dbReference type="NCBI Taxonomy" id="2320717"/>
    <lineage>
        <taxon>Eukaryota</taxon>
        <taxon>Viridiplantae</taxon>
        <taxon>Streptophyta</taxon>
        <taxon>Embryophyta</taxon>
        <taxon>Tracheophyta</taxon>
        <taxon>Spermatophyta</taxon>
        <taxon>Magnoliopsida</taxon>
        <taxon>Liliopsida</taxon>
        <taxon>Asparagales</taxon>
        <taxon>Orchidaceae</taxon>
        <taxon>Orchidoideae</taxon>
        <taxon>Orchideae</taxon>
        <taxon>Orchidinae</taxon>
        <taxon>Platanthera</taxon>
    </lineage>
</organism>
<keyword evidence="2" id="KW-1185">Reference proteome</keyword>
<gene>
    <name evidence="1" type="ORF">KSP40_PGU019217</name>
</gene>
<reference evidence="1 2" key="1">
    <citation type="journal article" date="2022" name="Nat. Plants">
        <title>Genomes of leafy and leafless Platanthera orchids illuminate the evolution of mycoheterotrophy.</title>
        <authorList>
            <person name="Li M.H."/>
            <person name="Liu K.W."/>
            <person name="Li Z."/>
            <person name="Lu H.C."/>
            <person name="Ye Q.L."/>
            <person name="Zhang D."/>
            <person name="Wang J.Y."/>
            <person name="Li Y.F."/>
            <person name="Zhong Z.M."/>
            <person name="Liu X."/>
            <person name="Yu X."/>
            <person name="Liu D.K."/>
            <person name="Tu X.D."/>
            <person name="Liu B."/>
            <person name="Hao Y."/>
            <person name="Liao X.Y."/>
            <person name="Jiang Y.T."/>
            <person name="Sun W.H."/>
            <person name="Chen J."/>
            <person name="Chen Y.Q."/>
            <person name="Ai Y."/>
            <person name="Zhai J.W."/>
            <person name="Wu S.S."/>
            <person name="Zhou Z."/>
            <person name="Hsiao Y.Y."/>
            <person name="Wu W.L."/>
            <person name="Chen Y.Y."/>
            <person name="Lin Y.F."/>
            <person name="Hsu J.L."/>
            <person name="Li C.Y."/>
            <person name="Wang Z.W."/>
            <person name="Zhao X."/>
            <person name="Zhong W.Y."/>
            <person name="Ma X.K."/>
            <person name="Ma L."/>
            <person name="Huang J."/>
            <person name="Chen G.Z."/>
            <person name="Huang M.Z."/>
            <person name="Huang L."/>
            <person name="Peng D.H."/>
            <person name="Luo Y.B."/>
            <person name="Zou S.Q."/>
            <person name="Chen S.P."/>
            <person name="Lan S."/>
            <person name="Tsai W.C."/>
            <person name="Van de Peer Y."/>
            <person name="Liu Z.J."/>
        </authorList>
    </citation>
    <scope>NUCLEOTIDE SEQUENCE [LARGE SCALE GENOMIC DNA]</scope>
    <source>
        <strain evidence="1">Lor288</strain>
    </source>
</reference>
<dbReference type="EMBL" id="JBBWWR010000009">
    <property type="protein sequence ID" value="KAK8961286.1"/>
    <property type="molecule type" value="Genomic_DNA"/>
</dbReference>